<accession>A0A2A9CNH2</accession>
<comment type="caution">
    <text evidence="2">The sequence shown here is derived from an EMBL/GenBank/DDBJ whole genome shotgun (WGS) entry which is preliminary data.</text>
</comment>
<reference evidence="2 3" key="1">
    <citation type="submission" date="2017-10" db="EMBL/GenBank/DDBJ databases">
        <title>Sequencing the genomes of 1000 actinobacteria strains.</title>
        <authorList>
            <person name="Klenk H.-P."/>
        </authorList>
    </citation>
    <scope>NUCLEOTIDE SEQUENCE [LARGE SCALE GENOMIC DNA]</scope>
    <source>
        <strain evidence="2 3">DSM 15597</strain>
    </source>
</reference>
<feature type="transmembrane region" description="Helical" evidence="1">
    <location>
        <begin position="121"/>
        <end position="142"/>
    </location>
</feature>
<feature type="transmembrane region" description="Helical" evidence="1">
    <location>
        <begin position="25"/>
        <end position="46"/>
    </location>
</feature>
<keyword evidence="1" id="KW-0472">Membrane</keyword>
<dbReference type="Proteomes" id="UP000226079">
    <property type="component" value="Unassembled WGS sequence"/>
</dbReference>
<sequence>MAVSAFPWPVASGTRSRVRHWRARLRLAQLLADVLAVSASVTVAAQALFRQTPTAAEAMPYLAIAPVLAAAWVAALDWTESRSYRVAGTGSAEYGRVIAASLGVFLLLAVTGAGLRVQLPVALFTITLPLGVVFLLGARLIVRQHLTRLRAQGEAMTPALLIGGATHLRGLLDQLDRRTEVGYLATGVCLLGAGCIDGGDRRLDYCNLDQVPDLVESGRYGSVIVSGGLTRDQLRELARRVDGSAAEVLFQPRLADLSGSLLGPDEEAGLALLPVQSGRGR</sequence>
<evidence type="ECO:0008006" key="4">
    <source>
        <dbReference type="Google" id="ProtNLM"/>
    </source>
</evidence>
<feature type="transmembrane region" description="Helical" evidence="1">
    <location>
        <begin position="58"/>
        <end position="76"/>
    </location>
</feature>
<gene>
    <name evidence="2" type="ORF">ATK74_0155</name>
</gene>
<keyword evidence="1" id="KW-1133">Transmembrane helix</keyword>
<organism evidence="2 3">
    <name type="scientific">Propionicimonas paludicola</name>
    <dbReference type="NCBI Taxonomy" id="185243"/>
    <lineage>
        <taxon>Bacteria</taxon>
        <taxon>Bacillati</taxon>
        <taxon>Actinomycetota</taxon>
        <taxon>Actinomycetes</taxon>
        <taxon>Propionibacteriales</taxon>
        <taxon>Nocardioidaceae</taxon>
        <taxon>Propionicimonas</taxon>
    </lineage>
</organism>
<proteinExistence type="predicted"/>
<keyword evidence="3" id="KW-1185">Reference proteome</keyword>
<dbReference type="EMBL" id="PDJC01000001">
    <property type="protein sequence ID" value="PFG15635.1"/>
    <property type="molecule type" value="Genomic_DNA"/>
</dbReference>
<name>A0A2A9CNH2_9ACTN</name>
<feature type="transmembrane region" description="Helical" evidence="1">
    <location>
        <begin position="97"/>
        <end position="115"/>
    </location>
</feature>
<evidence type="ECO:0000313" key="2">
    <source>
        <dbReference type="EMBL" id="PFG15635.1"/>
    </source>
</evidence>
<evidence type="ECO:0000313" key="3">
    <source>
        <dbReference type="Proteomes" id="UP000226079"/>
    </source>
</evidence>
<protein>
    <recommendedName>
        <fullName evidence="4">Sugar transferase</fullName>
    </recommendedName>
</protein>
<keyword evidence="1" id="KW-0812">Transmembrane</keyword>
<evidence type="ECO:0000256" key="1">
    <source>
        <dbReference type="SAM" id="Phobius"/>
    </source>
</evidence>
<dbReference type="AlphaFoldDB" id="A0A2A9CNH2"/>